<dbReference type="OrthoDB" id="191139at2759"/>
<dbReference type="PANTHER" id="PTHR24320">
    <property type="entry name" value="RETINOL DEHYDROGENASE"/>
    <property type="match status" value="1"/>
</dbReference>
<reference evidence="4" key="2">
    <citation type="journal article" date="2023" name="IMA Fungus">
        <title>Comparative genomic study of the Penicillium genus elucidates a diverse pangenome and 15 lateral gene transfer events.</title>
        <authorList>
            <person name="Petersen C."/>
            <person name="Sorensen T."/>
            <person name="Nielsen M.R."/>
            <person name="Sondergaard T.E."/>
            <person name="Sorensen J.L."/>
            <person name="Fitzpatrick D.A."/>
            <person name="Frisvad J.C."/>
            <person name="Nielsen K.L."/>
        </authorList>
    </citation>
    <scope>NUCLEOTIDE SEQUENCE</scope>
    <source>
        <strain evidence="4">IBT 15544</strain>
    </source>
</reference>
<dbReference type="SUPFAM" id="SSF51735">
    <property type="entry name" value="NAD(P)-binding Rossmann-fold domains"/>
    <property type="match status" value="1"/>
</dbReference>
<evidence type="ECO:0000313" key="4">
    <source>
        <dbReference type="EMBL" id="KAJ5216000.1"/>
    </source>
</evidence>
<dbReference type="PRINTS" id="PR00081">
    <property type="entry name" value="GDHRDH"/>
</dbReference>
<name>A0A9W9N9Y6_9EURO</name>
<dbReference type="AlphaFoldDB" id="A0A9W9N9Y6"/>
<dbReference type="InterPro" id="IPR002347">
    <property type="entry name" value="SDR_fam"/>
</dbReference>
<dbReference type="Pfam" id="PF00106">
    <property type="entry name" value="adh_short"/>
    <property type="match status" value="1"/>
</dbReference>
<dbReference type="Gene3D" id="3.40.50.720">
    <property type="entry name" value="NAD(P)-binding Rossmann-like Domain"/>
    <property type="match status" value="1"/>
</dbReference>
<protein>
    <submittedName>
        <fullName evidence="4">Uncharacterized protein</fullName>
    </submittedName>
</protein>
<proteinExistence type="inferred from homology"/>
<accession>A0A9W9N9Y6</accession>
<dbReference type="GO" id="GO:0016491">
    <property type="term" value="F:oxidoreductase activity"/>
    <property type="evidence" value="ECO:0007669"/>
    <property type="project" value="UniProtKB-KW"/>
</dbReference>
<dbReference type="GeneID" id="83176770"/>
<dbReference type="InterPro" id="IPR036291">
    <property type="entry name" value="NAD(P)-bd_dom_sf"/>
</dbReference>
<sequence>MPKLNFNPDKDIPDLAGKSIFITGGTNGLGAQSAVYLAKHNPAHIYISGRNAKAAEKVIQQIRDSGSNTETTFLECDLASLASVKKTAEEFVSSAPQLDILMCNAGIMAKPPALTTDGYELQFGTNHMGHALLIKKLLPLLEKRSSEGGDARIVSLTSQGHILHPKGGIIFDELNTVQENFWVAGSWRRYGQSKLANLLYARELSRRYPGITSVAIHPGVVATDLVGGQKFLQRAFIRVSQFGTLLKLEEGALNQVWAATADREKIENGSYYEPVGNLSQEWLGKTAKDDALAKKLWEWTEEELKDY</sequence>
<dbReference type="PANTHER" id="PTHR24320:SF154">
    <property type="entry name" value="OXIDOREDUCTASE, SHORT-CHAIN DEHYDROGENASE_REDUCTASE FAMILY (AFU_ORTHOLOGUE AFUA_2G04560)"/>
    <property type="match status" value="1"/>
</dbReference>
<dbReference type="EMBL" id="JAPQKR010000005">
    <property type="protein sequence ID" value="KAJ5216000.1"/>
    <property type="molecule type" value="Genomic_DNA"/>
</dbReference>
<evidence type="ECO:0000256" key="3">
    <source>
        <dbReference type="ARBA" id="ARBA00023002"/>
    </source>
</evidence>
<gene>
    <name evidence="4" type="ORF">N7498_002407</name>
</gene>
<keyword evidence="3" id="KW-0560">Oxidoreductase</keyword>
<dbReference type="Proteomes" id="UP001150904">
    <property type="component" value="Unassembled WGS sequence"/>
</dbReference>
<comment type="similarity">
    <text evidence="1">Belongs to the short-chain dehydrogenases/reductases (SDR) family.</text>
</comment>
<organism evidence="4 5">
    <name type="scientific">Penicillium cinerascens</name>
    <dbReference type="NCBI Taxonomy" id="70096"/>
    <lineage>
        <taxon>Eukaryota</taxon>
        <taxon>Fungi</taxon>
        <taxon>Dikarya</taxon>
        <taxon>Ascomycota</taxon>
        <taxon>Pezizomycotina</taxon>
        <taxon>Eurotiomycetes</taxon>
        <taxon>Eurotiomycetidae</taxon>
        <taxon>Eurotiales</taxon>
        <taxon>Aspergillaceae</taxon>
        <taxon>Penicillium</taxon>
    </lineage>
</organism>
<evidence type="ECO:0000256" key="2">
    <source>
        <dbReference type="ARBA" id="ARBA00022857"/>
    </source>
</evidence>
<evidence type="ECO:0000313" key="5">
    <source>
        <dbReference type="Proteomes" id="UP001150904"/>
    </source>
</evidence>
<keyword evidence="5" id="KW-1185">Reference proteome</keyword>
<evidence type="ECO:0000256" key="1">
    <source>
        <dbReference type="ARBA" id="ARBA00006484"/>
    </source>
</evidence>
<reference evidence="4" key="1">
    <citation type="submission" date="2022-12" db="EMBL/GenBank/DDBJ databases">
        <authorList>
            <person name="Petersen C."/>
        </authorList>
    </citation>
    <scope>NUCLEOTIDE SEQUENCE</scope>
    <source>
        <strain evidence="4">IBT 15544</strain>
    </source>
</reference>
<keyword evidence="2" id="KW-0521">NADP</keyword>
<comment type="caution">
    <text evidence="4">The sequence shown here is derived from an EMBL/GenBank/DDBJ whole genome shotgun (WGS) entry which is preliminary data.</text>
</comment>
<dbReference type="RefSeq" id="XP_058311813.1">
    <property type="nucleotide sequence ID" value="XM_058449469.1"/>
</dbReference>